<feature type="transmembrane region" description="Helical" evidence="6">
    <location>
        <begin position="230"/>
        <end position="250"/>
    </location>
</feature>
<evidence type="ECO:0000313" key="7">
    <source>
        <dbReference type="EMBL" id="KAB5543479.1"/>
    </source>
</evidence>
<dbReference type="InterPro" id="IPR036259">
    <property type="entry name" value="MFS_trans_sf"/>
</dbReference>
<feature type="transmembrane region" description="Helical" evidence="6">
    <location>
        <begin position="110"/>
        <end position="127"/>
    </location>
</feature>
<keyword evidence="8" id="KW-1185">Reference proteome</keyword>
<feature type="transmembrane region" description="Helical" evidence="6">
    <location>
        <begin position="327"/>
        <end position="349"/>
    </location>
</feature>
<evidence type="ECO:0008006" key="9">
    <source>
        <dbReference type="Google" id="ProtNLM"/>
    </source>
</evidence>
<dbReference type="Proteomes" id="UP000327468">
    <property type="component" value="Chromosome 17"/>
</dbReference>
<protein>
    <recommendedName>
        <fullName evidence="9">Major facilitator superfamily (MFS) profile domain-containing protein</fullName>
    </recommendedName>
</protein>
<keyword evidence="3 6" id="KW-1133">Transmembrane helix</keyword>
<dbReference type="SUPFAM" id="SSF103473">
    <property type="entry name" value="MFS general substrate transporter"/>
    <property type="match status" value="1"/>
</dbReference>
<organism evidence="7 8">
    <name type="scientific">Pangasianodon hypophthalmus</name>
    <name type="common">Striped catfish</name>
    <name type="synonym">Helicophagus hypophthalmus</name>
    <dbReference type="NCBI Taxonomy" id="310915"/>
    <lineage>
        <taxon>Eukaryota</taxon>
        <taxon>Metazoa</taxon>
        <taxon>Chordata</taxon>
        <taxon>Craniata</taxon>
        <taxon>Vertebrata</taxon>
        <taxon>Euteleostomi</taxon>
        <taxon>Actinopterygii</taxon>
        <taxon>Neopterygii</taxon>
        <taxon>Teleostei</taxon>
        <taxon>Ostariophysi</taxon>
        <taxon>Siluriformes</taxon>
        <taxon>Pangasiidae</taxon>
        <taxon>Pangasianodon</taxon>
    </lineage>
</organism>
<keyword evidence="4 6" id="KW-0472">Membrane</keyword>
<dbReference type="GO" id="GO:0022857">
    <property type="term" value="F:transmembrane transporter activity"/>
    <property type="evidence" value="ECO:0007669"/>
    <property type="project" value="InterPro"/>
</dbReference>
<dbReference type="Pfam" id="PF07690">
    <property type="entry name" value="MFS_1"/>
    <property type="match status" value="1"/>
</dbReference>
<feature type="transmembrane region" description="Helical" evidence="6">
    <location>
        <begin position="444"/>
        <end position="467"/>
    </location>
</feature>
<feature type="transmembrane region" description="Helical" evidence="6">
    <location>
        <begin position="199"/>
        <end position="224"/>
    </location>
</feature>
<feature type="transmembrane region" description="Helical" evidence="6">
    <location>
        <begin position="36"/>
        <end position="57"/>
    </location>
</feature>
<comment type="caution">
    <text evidence="7">The sequence shown here is derived from an EMBL/GenBank/DDBJ whole genome shotgun (WGS) entry which is preliminary data.</text>
</comment>
<proteinExistence type="inferred from homology"/>
<evidence type="ECO:0000256" key="3">
    <source>
        <dbReference type="ARBA" id="ARBA00022989"/>
    </source>
</evidence>
<feature type="transmembrane region" description="Helical" evidence="6">
    <location>
        <begin position="134"/>
        <end position="156"/>
    </location>
</feature>
<gene>
    <name evidence="7" type="ORF">PHYPO_G00079640</name>
</gene>
<dbReference type="InterPro" id="IPR011701">
    <property type="entry name" value="MFS"/>
</dbReference>
<dbReference type="PANTHER" id="PTHR23507">
    <property type="entry name" value="ZGC:174356"/>
    <property type="match status" value="1"/>
</dbReference>
<dbReference type="GO" id="GO:0034486">
    <property type="term" value="P:vacuolar transmembrane transport"/>
    <property type="evidence" value="ECO:0007669"/>
    <property type="project" value="TreeGrafter"/>
</dbReference>
<dbReference type="Gene3D" id="1.20.1250.20">
    <property type="entry name" value="MFS general substrate transporter like domains"/>
    <property type="match status" value="1"/>
</dbReference>
<dbReference type="AlphaFoldDB" id="A0A5N5LLB2"/>
<feature type="transmembrane region" description="Helical" evidence="6">
    <location>
        <begin position="381"/>
        <end position="403"/>
    </location>
</feature>
<evidence type="ECO:0000256" key="5">
    <source>
        <dbReference type="ARBA" id="ARBA00038227"/>
    </source>
</evidence>
<feature type="transmembrane region" description="Helical" evidence="6">
    <location>
        <begin position="290"/>
        <end position="315"/>
    </location>
</feature>
<comment type="subcellular location">
    <subcellularLocation>
        <location evidence="1">Membrane</location>
        <topology evidence="1">Multi-pass membrane protein</topology>
    </subcellularLocation>
</comment>
<dbReference type="PANTHER" id="PTHR23507:SF32">
    <property type="entry name" value="SI:DKEY-5G14.1"/>
    <property type="match status" value="1"/>
</dbReference>
<evidence type="ECO:0000313" key="8">
    <source>
        <dbReference type="Proteomes" id="UP000327468"/>
    </source>
</evidence>
<dbReference type="GO" id="GO:0005765">
    <property type="term" value="C:lysosomal membrane"/>
    <property type="evidence" value="ECO:0007669"/>
    <property type="project" value="TreeGrafter"/>
</dbReference>
<feature type="transmembrane region" description="Helical" evidence="6">
    <location>
        <begin position="415"/>
        <end position="438"/>
    </location>
</feature>
<keyword evidence="2 6" id="KW-0812">Transmembrane</keyword>
<feature type="transmembrane region" description="Helical" evidence="6">
    <location>
        <begin position="162"/>
        <end position="187"/>
    </location>
</feature>
<evidence type="ECO:0000256" key="4">
    <source>
        <dbReference type="ARBA" id="ARBA00023136"/>
    </source>
</evidence>
<reference evidence="7 8" key="1">
    <citation type="submission" date="2019-06" db="EMBL/GenBank/DDBJ databases">
        <title>A chromosome-scale genome assembly of the striped catfish, Pangasianodon hypophthalmus.</title>
        <authorList>
            <person name="Wen M."/>
            <person name="Zahm M."/>
            <person name="Roques C."/>
            <person name="Cabau C."/>
            <person name="Klopp C."/>
            <person name="Donnadieu C."/>
            <person name="Jouanno E."/>
            <person name="Avarre J.-C."/>
            <person name="Campet M."/>
            <person name="Ha T.T.T."/>
            <person name="Dugue R."/>
            <person name="Lampietro C."/>
            <person name="Louis A."/>
            <person name="Herpin A."/>
            <person name="Echchiki A."/>
            <person name="Berthelot C."/>
            <person name="Parey E."/>
            <person name="Roest-Crollius H."/>
            <person name="Braasch I."/>
            <person name="Postlethwait J."/>
            <person name="Bobe J."/>
            <person name="Montfort J."/>
            <person name="Bouchez O."/>
            <person name="Begum T."/>
            <person name="Schartl M."/>
            <person name="Guiguen Y."/>
        </authorList>
    </citation>
    <scope>NUCLEOTIDE SEQUENCE [LARGE SCALE GENOMIC DNA]</scope>
    <source>
        <strain evidence="7 8">Indonesia</strain>
        <tissue evidence="7">Blood</tissue>
    </source>
</reference>
<evidence type="ECO:0000256" key="6">
    <source>
        <dbReference type="SAM" id="Phobius"/>
    </source>
</evidence>
<dbReference type="EMBL" id="VFJC01000018">
    <property type="protein sequence ID" value="KAB5543479.1"/>
    <property type="molecule type" value="Genomic_DNA"/>
</dbReference>
<sequence>MADVPISTVENARYLLSSDVCGEVFLVYLKAAMKGLYLVEPVVAVYAFAAFMVFPLVQQYVYRRLWQQITNTSYPSVDASSQCDTNSSNHSSQHDEVQKAASLFSMYSELFSMIPSLLVTLTLVAYSDQRGRKITIILPLIGSLVYCLCFLAVSFFELNLYLLIAASILSSFFGGIGTILGGCFSYVADLYDDGKEKMLRMAGLDMMLGLLSGVALISTGYFIHAAGFNWPFFTAAMFHLLNLVYVVFILEESMVIDSVAFAETNTRTLQKLPLRIYSLFAQGSRRRNCLLILLIIIFCSFSFGNFGGLSLVTLYELNEPLCWNEILIGYGSALSTAVFAVSFVGVYVLSRCLSDTTIIFIGMLSVFIGLVMMAFVKTTLLMFLVRIPMLLAIMPFPVMRSMLSKAVSKTEQGALFACVSGIDNLTTTAATAAFNSIYAATVAWFPGFAFLLAGGFCLIPMSLLGVLRFFGLENTNESESLLQEEETQETDNTPVA</sequence>
<evidence type="ECO:0000256" key="1">
    <source>
        <dbReference type="ARBA" id="ARBA00004141"/>
    </source>
</evidence>
<name>A0A5N5LLB2_PANHP</name>
<evidence type="ECO:0000256" key="2">
    <source>
        <dbReference type="ARBA" id="ARBA00022692"/>
    </source>
</evidence>
<accession>A0A5N5LLB2</accession>
<comment type="similarity">
    <text evidence="5">Belongs to the major facilitator superfamily. SLC46A family.</text>
</comment>
<feature type="transmembrane region" description="Helical" evidence="6">
    <location>
        <begin position="356"/>
        <end position="375"/>
    </location>
</feature>